<proteinExistence type="predicted"/>
<gene>
    <name evidence="2" type="ORF">BBK14_18030</name>
</gene>
<keyword evidence="3" id="KW-1185">Reference proteome</keyword>
<dbReference type="AlphaFoldDB" id="A0A1S1Q4W7"/>
<organism evidence="2 3">
    <name type="scientific">Parafrankia soli</name>
    <dbReference type="NCBI Taxonomy" id="2599596"/>
    <lineage>
        <taxon>Bacteria</taxon>
        <taxon>Bacillati</taxon>
        <taxon>Actinomycetota</taxon>
        <taxon>Actinomycetes</taxon>
        <taxon>Frankiales</taxon>
        <taxon>Frankiaceae</taxon>
        <taxon>Parafrankia</taxon>
    </lineage>
</organism>
<feature type="transmembrane region" description="Helical" evidence="1">
    <location>
        <begin position="84"/>
        <end position="109"/>
    </location>
</feature>
<dbReference type="Proteomes" id="UP000179769">
    <property type="component" value="Unassembled WGS sequence"/>
</dbReference>
<reference evidence="3" key="1">
    <citation type="submission" date="2016-07" db="EMBL/GenBank/DDBJ databases">
        <title>Frankia sp. NRRL B-16219 Genome sequencing.</title>
        <authorList>
            <person name="Ghodhbane-Gtari F."/>
            <person name="Swanson E."/>
            <person name="Gueddou A."/>
            <person name="Louati M."/>
            <person name="Nouioui I."/>
            <person name="Hezbri K."/>
            <person name="Abebe-Akele F."/>
            <person name="Simpson S."/>
            <person name="Morris K."/>
            <person name="Thomas K."/>
            <person name="Gtari M."/>
            <person name="Tisa L.S."/>
        </authorList>
    </citation>
    <scope>NUCLEOTIDE SEQUENCE [LARGE SCALE GENOMIC DNA]</scope>
    <source>
        <strain evidence="3">NRRL B-16219</strain>
    </source>
</reference>
<protein>
    <recommendedName>
        <fullName evidence="4">DUF4386 domain-containing protein</fullName>
    </recommendedName>
</protein>
<name>A0A1S1Q4W7_9ACTN</name>
<evidence type="ECO:0000256" key="1">
    <source>
        <dbReference type="SAM" id="Phobius"/>
    </source>
</evidence>
<dbReference type="OrthoDB" id="9950931at2"/>
<dbReference type="EMBL" id="MAXA01000212">
    <property type="protein sequence ID" value="OHV28531.1"/>
    <property type="molecule type" value="Genomic_DNA"/>
</dbReference>
<evidence type="ECO:0008006" key="4">
    <source>
        <dbReference type="Google" id="ProtNLM"/>
    </source>
</evidence>
<sequence>MSTDRDTPPSPPAVEPRTRLAAAAASIAGGAAVLLDAPVDIAGSENAVLNTAGVAAPVLAVLAVAGITACLRRPGPLAGPGNRLLDLGALANIVGLVLLTGIEFSRVYVLFPLDEPVRDALADSAPTMPAVYTAGILYVAGSMLFATALVRERFVPVASWLLLLMALPGTLVDVLPLALVAVFQAVAGAAFVLVGVHLLRADRDRAGLGDHGTGAGVGKATVVTG</sequence>
<accession>A0A1S1Q4W7</accession>
<dbReference type="RefSeq" id="WP_071063420.1">
    <property type="nucleotide sequence ID" value="NZ_MAXA01000212.1"/>
</dbReference>
<feature type="transmembrane region" description="Helical" evidence="1">
    <location>
        <begin position="51"/>
        <end position="72"/>
    </location>
</feature>
<evidence type="ECO:0000313" key="3">
    <source>
        <dbReference type="Proteomes" id="UP000179769"/>
    </source>
</evidence>
<feature type="transmembrane region" description="Helical" evidence="1">
    <location>
        <begin position="177"/>
        <end position="199"/>
    </location>
</feature>
<comment type="caution">
    <text evidence="2">The sequence shown here is derived from an EMBL/GenBank/DDBJ whole genome shotgun (WGS) entry which is preliminary data.</text>
</comment>
<evidence type="ECO:0000313" key="2">
    <source>
        <dbReference type="EMBL" id="OHV28531.1"/>
    </source>
</evidence>
<keyword evidence="1" id="KW-0472">Membrane</keyword>
<feature type="transmembrane region" description="Helical" evidence="1">
    <location>
        <begin position="20"/>
        <end position="39"/>
    </location>
</feature>
<feature type="transmembrane region" description="Helical" evidence="1">
    <location>
        <begin position="129"/>
        <end position="147"/>
    </location>
</feature>
<keyword evidence="1" id="KW-0812">Transmembrane</keyword>
<feature type="transmembrane region" description="Helical" evidence="1">
    <location>
        <begin position="154"/>
        <end position="171"/>
    </location>
</feature>
<keyword evidence="1" id="KW-1133">Transmembrane helix</keyword>